<keyword evidence="2" id="KW-1185">Reference proteome</keyword>
<dbReference type="Gene3D" id="2.180.10.10">
    <property type="entry name" value="RHS repeat-associated core"/>
    <property type="match status" value="1"/>
</dbReference>
<organism evidence="1 2">
    <name type="scientific">Flavobacterium orientale</name>
    <dbReference type="NCBI Taxonomy" id="1756020"/>
    <lineage>
        <taxon>Bacteria</taxon>
        <taxon>Pseudomonadati</taxon>
        <taxon>Bacteroidota</taxon>
        <taxon>Flavobacteriia</taxon>
        <taxon>Flavobacteriales</taxon>
        <taxon>Flavobacteriaceae</taxon>
        <taxon>Flavobacterium</taxon>
    </lineage>
</organism>
<dbReference type="AlphaFoldDB" id="A0A916Y972"/>
<evidence type="ECO:0008006" key="3">
    <source>
        <dbReference type="Google" id="ProtNLM"/>
    </source>
</evidence>
<evidence type="ECO:0000313" key="2">
    <source>
        <dbReference type="Proteomes" id="UP000625735"/>
    </source>
</evidence>
<dbReference type="EMBL" id="BMFG01000011">
    <property type="protein sequence ID" value="GGD34330.1"/>
    <property type="molecule type" value="Genomic_DNA"/>
</dbReference>
<accession>A0A916Y972</accession>
<gene>
    <name evidence="1" type="ORF">GCM10011343_25280</name>
</gene>
<comment type="caution">
    <text evidence="1">The sequence shown here is derived from an EMBL/GenBank/DDBJ whole genome shotgun (WGS) entry which is preliminary data.</text>
</comment>
<name>A0A916Y972_9FLAO</name>
<dbReference type="SUPFAM" id="SSF55486">
    <property type="entry name" value="Metalloproteases ('zincins'), catalytic domain"/>
    <property type="match status" value="1"/>
</dbReference>
<protein>
    <recommendedName>
        <fullName evidence="3">RHS repeat-associated core domain-containing protein</fullName>
    </recommendedName>
</protein>
<proteinExistence type="predicted"/>
<reference evidence="1" key="1">
    <citation type="journal article" date="2014" name="Int. J. Syst. Evol. Microbiol.">
        <title>Complete genome sequence of Corynebacterium casei LMG S-19264T (=DSM 44701T), isolated from a smear-ripened cheese.</title>
        <authorList>
            <consortium name="US DOE Joint Genome Institute (JGI-PGF)"/>
            <person name="Walter F."/>
            <person name="Albersmeier A."/>
            <person name="Kalinowski J."/>
            <person name="Ruckert C."/>
        </authorList>
    </citation>
    <scope>NUCLEOTIDE SEQUENCE</scope>
    <source>
        <strain evidence="1">CGMCC 1.12506</strain>
    </source>
</reference>
<dbReference type="Proteomes" id="UP000625735">
    <property type="component" value="Unassembled WGS sequence"/>
</dbReference>
<sequence>MLVPNRHGSAESYRYGFQGQEKDDEVKGEGNSLNYTFRMHDPRVGRFFAVDPSFKAFPWNSSYAFSENRTIDGIELEGREWDLAIRDDKTEVSVNVSFDFDKETVNFTKEQILMYQNAISVQFNQTLNLSSNGSISGSVSFNGGSSSERLIPSISLFGQEHKGTMEQPMIAGFATYGSISLNIFNKDGSVKTPNELAEDAVHELFHTLRFEHPFEKTQGLDTKLLSLGKNNYQTTSTTDPNIFYNIMNYGLITIDGQKLKDLWSSKRPIFITQDQIKLMKSEIELQMQGYGVMPVYDSKLNSNEVLSNYKKYFEDYWLNTPGEDVEKK</sequence>
<evidence type="ECO:0000313" key="1">
    <source>
        <dbReference type="EMBL" id="GGD34330.1"/>
    </source>
</evidence>
<dbReference type="RefSeq" id="WP_188362949.1">
    <property type="nucleotide sequence ID" value="NZ_BMFG01000011.1"/>
</dbReference>
<reference evidence="1" key="2">
    <citation type="submission" date="2020-09" db="EMBL/GenBank/DDBJ databases">
        <authorList>
            <person name="Sun Q."/>
            <person name="Zhou Y."/>
        </authorList>
    </citation>
    <scope>NUCLEOTIDE SEQUENCE</scope>
    <source>
        <strain evidence="1">CGMCC 1.12506</strain>
    </source>
</reference>